<name>A0A3M0KFW0_HIRRU</name>
<dbReference type="Proteomes" id="UP000269221">
    <property type="component" value="Unassembled WGS sequence"/>
</dbReference>
<keyword evidence="2" id="KW-1185">Reference proteome</keyword>
<accession>A0A3M0KFW0</accession>
<reference evidence="1 2" key="1">
    <citation type="submission" date="2018-07" db="EMBL/GenBank/DDBJ databases">
        <title>A high quality draft genome assembly of the barn swallow (H. rustica rustica).</title>
        <authorList>
            <person name="Formenti G."/>
            <person name="Chiara M."/>
            <person name="Poveda L."/>
            <person name="Francoijs K.-J."/>
            <person name="Bonisoli-Alquati A."/>
            <person name="Canova L."/>
            <person name="Gianfranceschi L."/>
            <person name="Horner D.S."/>
            <person name="Saino N."/>
        </authorList>
    </citation>
    <scope>NUCLEOTIDE SEQUENCE [LARGE SCALE GENOMIC DNA]</scope>
    <source>
        <strain evidence="1">Chelidonia</strain>
        <tissue evidence="1">Blood</tissue>
    </source>
</reference>
<dbReference type="AlphaFoldDB" id="A0A3M0KFW0"/>
<sequence>MIRGLEHLSCEGMLKAGVVQAGEEKAPRRPQSTFQYLKRTYKRAGAGLFTRAWNDRTRQSGFKLKENKFRLDIRKKFFTVRVERPVDHPETKEVWESRAHTGCKAVNPTYEKSCKARLELEIINLLLKKSAGCCCL</sequence>
<proteinExistence type="predicted"/>
<gene>
    <name evidence="1" type="ORF">DUI87_11063</name>
</gene>
<dbReference type="OrthoDB" id="5823771at2759"/>
<comment type="caution">
    <text evidence="1">The sequence shown here is derived from an EMBL/GenBank/DDBJ whole genome shotgun (WGS) entry which is preliminary data.</text>
</comment>
<evidence type="ECO:0000313" key="2">
    <source>
        <dbReference type="Proteomes" id="UP000269221"/>
    </source>
</evidence>
<dbReference type="EMBL" id="QRBI01000107">
    <property type="protein sequence ID" value="RMC11935.1"/>
    <property type="molecule type" value="Genomic_DNA"/>
</dbReference>
<protein>
    <submittedName>
        <fullName evidence="1">Uncharacterized protein</fullName>
    </submittedName>
</protein>
<evidence type="ECO:0000313" key="1">
    <source>
        <dbReference type="EMBL" id="RMC11935.1"/>
    </source>
</evidence>
<organism evidence="1 2">
    <name type="scientific">Hirundo rustica rustica</name>
    <dbReference type="NCBI Taxonomy" id="333673"/>
    <lineage>
        <taxon>Eukaryota</taxon>
        <taxon>Metazoa</taxon>
        <taxon>Chordata</taxon>
        <taxon>Craniata</taxon>
        <taxon>Vertebrata</taxon>
        <taxon>Euteleostomi</taxon>
        <taxon>Archelosauria</taxon>
        <taxon>Archosauria</taxon>
        <taxon>Dinosauria</taxon>
        <taxon>Saurischia</taxon>
        <taxon>Theropoda</taxon>
        <taxon>Coelurosauria</taxon>
        <taxon>Aves</taxon>
        <taxon>Neognathae</taxon>
        <taxon>Neoaves</taxon>
        <taxon>Telluraves</taxon>
        <taxon>Australaves</taxon>
        <taxon>Passeriformes</taxon>
        <taxon>Sylvioidea</taxon>
        <taxon>Hirundinidae</taxon>
        <taxon>Hirundo</taxon>
    </lineage>
</organism>